<name>A0A2W2IBS8_9ACTN</name>
<dbReference type="Gene3D" id="1.10.10.10">
    <property type="entry name" value="Winged helix-like DNA-binding domain superfamily/Winged helix DNA-binding domain"/>
    <property type="match status" value="1"/>
</dbReference>
<proteinExistence type="predicted"/>
<dbReference type="InterPro" id="IPR016032">
    <property type="entry name" value="Sig_transdc_resp-reg_C-effctor"/>
</dbReference>
<dbReference type="EMBL" id="POUA01000013">
    <property type="protein sequence ID" value="PZG55537.1"/>
    <property type="molecule type" value="Genomic_DNA"/>
</dbReference>
<protein>
    <recommendedName>
        <fullName evidence="3">Bacterial transcriptional activator domain-containing protein</fullName>
    </recommendedName>
</protein>
<dbReference type="Pfam" id="PF03704">
    <property type="entry name" value="BTAD"/>
    <property type="match status" value="1"/>
</dbReference>
<evidence type="ECO:0000259" key="3">
    <source>
        <dbReference type="SMART" id="SM01043"/>
    </source>
</evidence>
<dbReference type="AlphaFoldDB" id="A0A2W2IBS8"/>
<dbReference type="InterPro" id="IPR036388">
    <property type="entry name" value="WH-like_DNA-bd_sf"/>
</dbReference>
<evidence type="ECO:0000313" key="4">
    <source>
        <dbReference type="EMBL" id="PZG55537.1"/>
    </source>
</evidence>
<dbReference type="Proteomes" id="UP000248544">
    <property type="component" value="Unassembled WGS sequence"/>
</dbReference>
<accession>A0A2W2IBS8</accession>
<dbReference type="GO" id="GO:0006355">
    <property type="term" value="P:regulation of DNA-templated transcription"/>
    <property type="evidence" value="ECO:0007669"/>
    <property type="project" value="InterPro"/>
</dbReference>
<dbReference type="PANTHER" id="PTHR35807:SF1">
    <property type="entry name" value="TRANSCRIPTIONAL REGULATOR REDD"/>
    <property type="match status" value="1"/>
</dbReference>
<keyword evidence="1" id="KW-0805">Transcription regulation</keyword>
<dbReference type="SMART" id="SM01043">
    <property type="entry name" value="BTAD"/>
    <property type="match status" value="1"/>
</dbReference>
<evidence type="ECO:0000313" key="5">
    <source>
        <dbReference type="Proteomes" id="UP000248544"/>
    </source>
</evidence>
<dbReference type="InterPro" id="IPR011990">
    <property type="entry name" value="TPR-like_helical_dom_sf"/>
</dbReference>
<reference evidence="4 5" key="1">
    <citation type="submission" date="2018-01" db="EMBL/GenBank/DDBJ databases">
        <title>Draft genome sequence of Sphaerisporangium sp. 7K107.</title>
        <authorList>
            <person name="Sahin N."/>
            <person name="Saygin H."/>
            <person name="Ay H."/>
        </authorList>
    </citation>
    <scope>NUCLEOTIDE SEQUENCE [LARGE SCALE GENOMIC DNA]</scope>
    <source>
        <strain evidence="4 5">7K107</strain>
    </source>
</reference>
<gene>
    <name evidence="4" type="ORF">C1I98_03295</name>
</gene>
<dbReference type="Gene3D" id="1.25.40.10">
    <property type="entry name" value="Tetratricopeptide repeat domain"/>
    <property type="match status" value="1"/>
</dbReference>
<organism evidence="4 5">
    <name type="scientific">Spongiactinospora gelatinilytica</name>
    <dbReference type="NCBI Taxonomy" id="2666298"/>
    <lineage>
        <taxon>Bacteria</taxon>
        <taxon>Bacillati</taxon>
        <taxon>Actinomycetota</taxon>
        <taxon>Actinomycetes</taxon>
        <taxon>Streptosporangiales</taxon>
        <taxon>Streptosporangiaceae</taxon>
        <taxon>Spongiactinospora</taxon>
    </lineage>
</organism>
<dbReference type="InterPro" id="IPR005158">
    <property type="entry name" value="BTAD"/>
</dbReference>
<feature type="domain" description="Bacterial transcriptional activator" evidence="3">
    <location>
        <begin position="100"/>
        <end position="248"/>
    </location>
</feature>
<dbReference type="SUPFAM" id="SSF48452">
    <property type="entry name" value="TPR-like"/>
    <property type="match status" value="1"/>
</dbReference>
<keyword evidence="5" id="KW-1185">Reference proteome</keyword>
<comment type="caution">
    <text evidence="4">The sequence shown here is derived from an EMBL/GenBank/DDBJ whole genome shotgun (WGS) entry which is preliminary data.</text>
</comment>
<evidence type="ECO:0000256" key="1">
    <source>
        <dbReference type="ARBA" id="ARBA00023015"/>
    </source>
</evidence>
<evidence type="ECO:0000256" key="2">
    <source>
        <dbReference type="ARBA" id="ARBA00023163"/>
    </source>
</evidence>
<dbReference type="CDD" id="cd15831">
    <property type="entry name" value="BTAD"/>
    <property type="match status" value="1"/>
</dbReference>
<dbReference type="SUPFAM" id="SSF46894">
    <property type="entry name" value="C-terminal effector domain of the bipartite response regulators"/>
    <property type="match status" value="1"/>
</dbReference>
<dbReference type="InterPro" id="IPR051677">
    <property type="entry name" value="AfsR-DnrI-RedD_regulator"/>
</dbReference>
<keyword evidence="2" id="KW-0804">Transcription</keyword>
<sequence length="282" mass="31268">MRFRLLSEVDAYREGVWVHLGDRKQRLLLAVLLLSETDPVHIEQLIGTLWDGEPIKSARKVIHHYASDLRRHLGRARAGGHLLPEGKGGLYRVRAERDEVDVHRFRDQARDGYARLHDDDPEAVRLLRAALREWGSERLIAGEPLNGLTGRWAAEQRQVLKEEHRAAVIALLKAELRLGRHARIIPELSRLAGDGPPDEEVSGLLMLACYRSGRPAEALSVYAAYRERLADAGALPGAAIEHLRERVARRDPGLDLAADSAGFTVVSVDSGHGINGISSQVC</sequence>
<dbReference type="GO" id="GO:0003677">
    <property type="term" value="F:DNA binding"/>
    <property type="evidence" value="ECO:0007669"/>
    <property type="project" value="InterPro"/>
</dbReference>
<dbReference type="PANTHER" id="PTHR35807">
    <property type="entry name" value="TRANSCRIPTIONAL REGULATOR REDD-RELATED"/>
    <property type="match status" value="1"/>
</dbReference>